<dbReference type="EMBL" id="LN728825">
    <property type="protein sequence ID" value="CEP12897.1"/>
    <property type="molecule type" value="Genomic_DNA"/>
</dbReference>
<gene>
    <name evidence="1" type="primary">PARPA_06915.1 scaffold 25125</name>
</gene>
<protein>
    <submittedName>
        <fullName evidence="1">Uncharacterized protein</fullName>
    </submittedName>
</protein>
<accession>A0A0B7N657</accession>
<dbReference type="STRING" id="35722.A0A0B7N657"/>
<dbReference type="OrthoDB" id="2260360at2759"/>
<name>A0A0B7N657_9FUNG</name>
<sequence>MSQPVEGIPFIIKDECPEPDLYQGTKPNSILIAESEFSGLRFRREGPTSFLDILRNQFPRGKVIIKLPITYAREEPRITRMCIEIGFEDEYARDEALSKPFCIQKRNITVHKTILLSTRMVYKVHIGNIEQIGYPVSYKGEVRNYLKQFGDVEEVHLHYTKNGNWFKGEGCAIMTISSDKIPLIQQHPILTFLFLEYPINGQFYRYDSPNVR</sequence>
<evidence type="ECO:0000313" key="2">
    <source>
        <dbReference type="Proteomes" id="UP000054107"/>
    </source>
</evidence>
<keyword evidence="2" id="KW-1185">Reference proteome</keyword>
<proteinExistence type="predicted"/>
<evidence type="ECO:0000313" key="1">
    <source>
        <dbReference type="EMBL" id="CEP12897.1"/>
    </source>
</evidence>
<dbReference type="Proteomes" id="UP000054107">
    <property type="component" value="Unassembled WGS sequence"/>
</dbReference>
<dbReference type="AlphaFoldDB" id="A0A0B7N657"/>
<organism evidence="1 2">
    <name type="scientific">Parasitella parasitica</name>
    <dbReference type="NCBI Taxonomy" id="35722"/>
    <lineage>
        <taxon>Eukaryota</taxon>
        <taxon>Fungi</taxon>
        <taxon>Fungi incertae sedis</taxon>
        <taxon>Mucoromycota</taxon>
        <taxon>Mucoromycotina</taxon>
        <taxon>Mucoromycetes</taxon>
        <taxon>Mucorales</taxon>
        <taxon>Mucorineae</taxon>
        <taxon>Mucoraceae</taxon>
        <taxon>Parasitella</taxon>
    </lineage>
</organism>
<reference evidence="1 2" key="1">
    <citation type="submission" date="2014-09" db="EMBL/GenBank/DDBJ databases">
        <authorList>
            <person name="Ellenberger Sabrina"/>
        </authorList>
    </citation>
    <scope>NUCLEOTIDE SEQUENCE [LARGE SCALE GENOMIC DNA]</scope>
    <source>
        <strain evidence="1 2">CBS 412.66</strain>
    </source>
</reference>